<gene>
    <name evidence="3" type="ORF">VDBG_07892</name>
</gene>
<evidence type="ECO:0000259" key="2">
    <source>
        <dbReference type="Pfam" id="PF00561"/>
    </source>
</evidence>
<evidence type="ECO:0000256" key="1">
    <source>
        <dbReference type="SAM" id="MobiDB-lite"/>
    </source>
</evidence>
<dbReference type="PANTHER" id="PTHR45763:SF46">
    <property type="entry name" value="AB HYDROLASE-1 DOMAIN-CONTAINING PROTEIN"/>
    <property type="match status" value="1"/>
</dbReference>
<feature type="region of interest" description="Disordered" evidence="1">
    <location>
        <begin position="214"/>
        <end position="233"/>
    </location>
</feature>
<protein>
    <submittedName>
        <fullName evidence="3">Alpha/beta hydrolase</fullName>
    </submittedName>
</protein>
<accession>C9SSL7</accession>
<dbReference type="KEGG" id="val:VDBG_07892"/>
<dbReference type="InterPro" id="IPR000073">
    <property type="entry name" value="AB_hydrolase_1"/>
</dbReference>
<dbReference type="PANTHER" id="PTHR45763">
    <property type="entry name" value="HYDROLASE, ALPHA/BETA FOLD FAMILY PROTEIN, EXPRESSED-RELATED"/>
    <property type="match status" value="1"/>
</dbReference>
<dbReference type="Proteomes" id="UP000008698">
    <property type="component" value="Unassembled WGS sequence"/>
</dbReference>
<dbReference type="GeneID" id="9529688"/>
<dbReference type="InterPro" id="IPR029058">
    <property type="entry name" value="AB_hydrolase_fold"/>
</dbReference>
<keyword evidence="3" id="KW-0378">Hydrolase</keyword>
<dbReference type="Pfam" id="PF00561">
    <property type="entry name" value="Abhydrolase_1"/>
    <property type="match status" value="1"/>
</dbReference>
<evidence type="ECO:0000313" key="4">
    <source>
        <dbReference type="Proteomes" id="UP000008698"/>
    </source>
</evidence>
<evidence type="ECO:0000313" key="3">
    <source>
        <dbReference type="EMBL" id="EEY21782.1"/>
    </source>
</evidence>
<reference evidence="4" key="1">
    <citation type="journal article" date="2011" name="PLoS Pathog.">
        <title>Comparative genomics yields insights into niche adaptation of plant vascular wilt pathogens.</title>
        <authorList>
            <person name="Klosterman S.J."/>
            <person name="Subbarao K.V."/>
            <person name="Kang S."/>
            <person name="Veronese P."/>
            <person name="Gold S.E."/>
            <person name="Thomma B.P.H.J."/>
            <person name="Chen Z."/>
            <person name="Henrissat B."/>
            <person name="Lee Y.-H."/>
            <person name="Park J."/>
            <person name="Garcia-Pedrajas M.D."/>
            <person name="Barbara D.J."/>
            <person name="Anchieta A."/>
            <person name="de Jonge R."/>
            <person name="Santhanam P."/>
            <person name="Maruthachalam K."/>
            <person name="Atallah Z."/>
            <person name="Amyotte S.G."/>
            <person name="Paz Z."/>
            <person name="Inderbitzin P."/>
            <person name="Hayes R.J."/>
            <person name="Heiman D.I."/>
            <person name="Young S."/>
            <person name="Zeng Q."/>
            <person name="Engels R."/>
            <person name="Galagan J."/>
            <person name="Cuomo C.A."/>
            <person name="Dobinson K.F."/>
            <person name="Ma L.-J."/>
        </authorList>
    </citation>
    <scope>NUCLEOTIDE SEQUENCE [LARGE SCALE GENOMIC DNA]</scope>
    <source>
        <strain evidence="4">VaMs.102 / ATCC MYA-4576 / FGSC 10136</strain>
    </source>
</reference>
<name>C9SSL7_VERA1</name>
<dbReference type="OMA" id="PWIAGTQ"/>
<dbReference type="SUPFAM" id="SSF53474">
    <property type="entry name" value="alpha/beta-Hydrolases"/>
    <property type="match status" value="1"/>
</dbReference>
<sequence>MSIPTSKLLRRACNHLSIPPGRRFATTLADTHCQEFTLPDGRTLGFAEYGDPRGQPLLYFHGFPSSRLEASVMDDMARQRKIRLLALDRPGFGRSSTQPGQRILDWPTDVVAFATGQNIDRFAVMGASGGGPYALACARALPREMLTGVGLFASGPPWWAGRQHMSLTRRVTSRMANQWPWGLTILLQGLVDTARWLLGTAVIRKRLDAWLQEEQNKTKPEPTSETSEPQRPISEARDNLLRMLIDEPFRQGCEATVHEAKLLSADSWGFDIEDVGYEGVHVWHGAKDKNAPIPLIRHMVDRLPHSSVAMDPEACVSTRGGSRPPQRRRNHMCHSDQSISLAILALKLRQLSGQILEACKLCES</sequence>
<feature type="domain" description="AB hydrolase-1" evidence="2">
    <location>
        <begin position="56"/>
        <end position="146"/>
    </location>
</feature>
<dbReference type="GO" id="GO:0016787">
    <property type="term" value="F:hydrolase activity"/>
    <property type="evidence" value="ECO:0007669"/>
    <property type="project" value="UniProtKB-KW"/>
</dbReference>
<dbReference type="eggNOG" id="ENOG502QS8H">
    <property type="taxonomic scope" value="Eukaryota"/>
</dbReference>
<dbReference type="Gene3D" id="3.40.50.1820">
    <property type="entry name" value="alpha/beta hydrolase"/>
    <property type="match status" value="1"/>
</dbReference>
<dbReference type="RefSeq" id="XP_003001633.1">
    <property type="nucleotide sequence ID" value="XM_003001587.1"/>
</dbReference>
<keyword evidence="4" id="KW-1185">Reference proteome</keyword>
<dbReference type="OrthoDB" id="294702at2759"/>
<dbReference type="EMBL" id="DS985224">
    <property type="protein sequence ID" value="EEY21782.1"/>
    <property type="molecule type" value="Genomic_DNA"/>
</dbReference>
<proteinExistence type="predicted"/>
<dbReference type="HOGENOM" id="CLU_020336_49_0_1"/>
<dbReference type="AlphaFoldDB" id="C9SSL7"/>
<organism evidence="4">
    <name type="scientific">Verticillium alfalfae (strain VaMs.102 / ATCC MYA-4576 / FGSC 10136)</name>
    <name type="common">Verticillium wilt of alfalfa</name>
    <name type="synonym">Verticillium albo-atrum</name>
    <dbReference type="NCBI Taxonomy" id="526221"/>
    <lineage>
        <taxon>Eukaryota</taxon>
        <taxon>Fungi</taxon>
        <taxon>Dikarya</taxon>
        <taxon>Ascomycota</taxon>
        <taxon>Pezizomycotina</taxon>
        <taxon>Sordariomycetes</taxon>
        <taxon>Hypocreomycetidae</taxon>
        <taxon>Glomerellales</taxon>
        <taxon>Plectosphaerellaceae</taxon>
        <taxon>Verticillium</taxon>
    </lineage>
</organism>